<dbReference type="AlphaFoldDB" id="A0A2I1D5E0"/>
<dbReference type="InterPro" id="IPR057203">
    <property type="entry name" value="DUF7881"/>
</dbReference>
<dbReference type="Gene3D" id="3.20.20.30">
    <property type="entry name" value="Luciferase-like domain"/>
    <property type="match status" value="1"/>
</dbReference>
<gene>
    <name evidence="2" type="ORF">P168DRAFT_318123</name>
</gene>
<sequence>MDTRDVGYPWKTRNVFIRFSDKFLAFRGGLYASDHLTNAELSKMIRIVYHAEGAFSIHSESTDIELPNDQQPIQHDIYVLTPLRAGASVHPTGQLILDRKLDSTPRNQDFIQRVKDRDRGHCAILGMLQPNQRGEWPTTKMAYIFPSGQGDVFSLLPFPTPPEGVHCAQNIITLEEPVYNAWEARQIAIDPDNGYRIISFHPTTTPCQGFALHPVCRDPGNPWRVNDDLLRWHFHQTVIYNLRGDASSTTTARLRSCRLLLGPMHLGLIRMSQRLVPELQRRGIVRREYEGTTLREHLGLPRPQNQFFS</sequence>
<dbReference type="GeneID" id="36547699"/>
<dbReference type="RefSeq" id="XP_024693683.1">
    <property type="nucleotide sequence ID" value="XM_024840175.1"/>
</dbReference>
<dbReference type="Proteomes" id="UP000234254">
    <property type="component" value="Unassembled WGS sequence"/>
</dbReference>
<dbReference type="GO" id="GO:0016705">
    <property type="term" value="F:oxidoreductase activity, acting on paired donors, with incorporation or reduction of molecular oxygen"/>
    <property type="evidence" value="ECO:0007669"/>
    <property type="project" value="InterPro"/>
</dbReference>
<keyword evidence="3" id="KW-1185">Reference proteome</keyword>
<dbReference type="SUPFAM" id="SSF51679">
    <property type="entry name" value="Bacterial luciferase-like"/>
    <property type="match status" value="1"/>
</dbReference>
<evidence type="ECO:0000313" key="3">
    <source>
        <dbReference type="Proteomes" id="UP000234254"/>
    </source>
</evidence>
<reference evidence="2" key="1">
    <citation type="submission" date="2016-12" db="EMBL/GenBank/DDBJ databases">
        <title>The genomes of Aspergillus section Nigri reveals drivers in fungal speciation.</title>
        <authorList>
            <consortium name="DOE Joint Genome Institute"/>
            <person name="Vesth T.C."/>
            <person name="Nybo J."/>
            <person name="Theobald S."/>
            <person name="Brandl J."/>
            <person name="Frisvad J.C."/>
            <person name="Nielsen K.F."/>
            <person name="Lyhne E.K."/>
            <person name="Kogle M.E."/>
            <person name="Kuo A."/>
            <person name="Riley R."/>
            <person name="Clum A."/>
            <person name="Nolan M."/>
            <person name="Lipzen A."/>
            <person name="Salamov A."/>
            <person name="Henrissat B."/>
            <person name="Wiebenga A."/>
            <person name="De vries R.P."/>
            <person name="Grigoriev I.V."/>
            <person name="Mortensen U.H."/>
            <person name="Andersen M.R."/>
            <person name="Baker S.E."/>
        </authorList>
    </citation>
    <scope>NUCLEOTIDE SEQUENCE</scope>
    <source>
        <strain evidence="2">IBT 28561</strain>
    </source>
</reference>
<comment type="caution">
    <text evidence="2">The sequence shown here is derived from an EMBL/GenBank/DDBJ whole genome shotgun (WGS) entry which is preliminary data.</text>
</comment>
<dbReference type="InterPro" id="IPR036661">
    <property type="entry name" value="Luciferase-like_sf"/>
</dbReference>
<protein>
    <recommendedName>
        <fullName evidence="1">DUF7881 domain-containing protein</fullName>
    </recommendedName>
</protein>
<dbReference type="EMBL" id="MSFM01000005">
    <property type="protein sequence ID" value="PKY05089.1"/>
    <property type="molecule type" value="Genomic_DNA"/>
</dbReference>
<name>A0A2I1D5E0_ASPC2</name>
<evidence type="ECO:0000313" key="2">
    <source>
        <dbReference type="EMBL" id="PKY05089.1"/>
    </source>
</evidence>
<dbReference type="OrthoDB" id="2142759at2759"/>
<dbReference type="Pfam" id="PF25324">
    <property type="entry name" value="DUF7881"/>
    <property type="match status" value="1"/>
</dbReference>
<dbReference type="VEuPathDB" id="FungiDB:P168DRAFT_318123"/>
<evidence type="ECO:0000259" key="1">
    <source>
        <dbReference type="Pfam" id="PF25324"/>
    </source>
</evidence>
<feature type="domain" description="DUF7881" evidence="1">
    <location>
        <begin position="13"/>
        <end position="79"/>
    </location>
</feature>
<proteinExistence type="predicted"/>
<organism evidence="2 3">
    <name type="scientific">Aspergillus campestris (strain IBT 28561)</name>
    <dbReference type="NCBI Taxonomy" id="1392248"/>
    <lineage>
        <taxon>Eukaryota</taxon>
        <taxon>Fungi</taxon>
        <taxon>Dikarya</taxon>
        <taxon>Ascomycota</taxon>
        <taxon>Pezizomycotina</taxon>
        <taxon>Eurotiomycetes</taxon>
        <taxon>Eurotiomycetidae</taxon>
        <taxon>Eurotiales</taxon>
        <taxon>Aspergillaceae</taxon>
        <taxon>Aspergillus</taxon>
        <taxon>Aspergillus subgen. Circumdati</taxon>
    </lineage>
</organism>
<accession>A0A2I1D5E0</accession>